<dbReference type="SUPFAM" id="SSF52540">
    <property type="entry name" value="P-loop containing nucleoside triphosphate hydrolases"/>
    <property type="match status" value="1"/>
</dbReference>
<dbReference type="EMBL" id="JAAMPI010001112">
    <property type="protein sequence ID" value="KAF4626650.1"/>
    <property type="molecule type" value="Genomic_DNA"/>
</dbReference>
<dbReference type="InterPro" id="IPR027417">
    <property type="entry name" value="P-loop_NTPase"/>
</dbReference>
<dbReference type="GO" id="GO:0005524">
    <property type="term" value="F:ATP binding"/>
    <property type="evidence" value="ECO:0007669"/>
    <property type="project" value="InterPro"/>
</dbReference>
<feature type="region of interest" description="Disordered" evidence="1">
    <location>
        <begin position="520"/>
        <end position="548"/>
    </location>
</feature>
<feature type="compositionally biased region" description="Pro residues" evidence="1">
    <location>
        <begin position="534"/>
        <end position="548"/>
    </location>
</feature>
<sequence>MDESQIFSPEPEVDTHPEVFKAFKHRNFGLRTISELFLKQVLRDQYPTYQVTNTVRNGWDFVGFANAGNATAVQDTTEESFQASRTYVAPGLRDDGIRGYRGRSPPRDHHIHGYTIPGISDSNGRGTLENHVRFGRWRYTFKEVEYIIYEIDPTDGYRGAEKYIFVLAPRDAPADDKGVSATDQLLLAVGSWSTVLHDEIYVFDDGAWHKSRQLWQSCIASNWDDVILAPDTKSSLIADVNGFFSNRSLYKELGVPWKRGVIFHGVPGNGKTISIKALISTLSKRDPPIPSLYVKALSHYSDDIRSIRMIFTHARTIAPCLLIFEDLDSLVRDRCRSYFLNEVDGLESNEGILMIGSTNHLDTLDSAITKRPSRFDRKYHFKLPEEEERLAYCKFWCQKLESSTLVEFPKEMCTIIMRLTEGFSFAYMKELFIVSLLTIARGGTGDEVEEPAVLVSHSEAVEVTSSDSEADYEVGIPIREREKPKKRIVPDVEIPEELKGNLLLRVLKVHLRLLVEEMDSTGEDEDEVVYGPPRRGPPPPPPLSRRRR</sequence>
<evidence type="ECO:0000259" key="2">
    <source>
        <dbReference type="SMART" id="SM00382"/>
    </source>
</evidence>
<name>A0A8H4RD38_9HELO</name>
<dbReference type="GO" id="GO:0003723">
    <property type="term" value="F:RNA binding"/>
    <property type="evidence" value="ECO:0007669"/>
    <property type="project" value="TreeGrafter"/>
</dbReference>
<dbReference type="AlphaFoldDB" id="A0A8H4RD38"/>
<dbReference type="CDD" id="cd19481">
    <property type="entry name" value="RecA-like_protease"/>
    <property type="match status" value="1"/>
</dbReference>
<proteinExistence type="predicted"/>
<comment type="caution">
    <text evidence="3">The sequence shown here is derived from an EMBL/GenBank/DDBJ whole genome shotgun (WGS) entry which is preliminary data.</text>
</comment>
<dbReference type="PANTHER" id="PTHR23077">
    <property type="entry name" value="AAA-FAMILY ATPASE"/>
    <property type="match status" value="1"/>
</dbReference>
<dbReference type="InterPro" id="IPR003593">
    <property type="entry name" value="AAA+_ATPase"/>
</dbReference>
<dbReference type="SMART" id="SM00382">
    <property type="entry name" value="AAA"/>
    <property type="match status" value="1"/>
</dbReference>
<dbReference type="GO" id="GO:1990275">
    <property type="term" value="F:preribosome binding"/>
    <property type="evidence" value="ECO:0007669"/>
    <property type="project" value="TreeGrafter"/>
</dbReference>
<dbReference type="Proteomes" id="UP000566819">
    <property type="component" value="Unassembled WGS sequence"/>
</dbReference>
<keyword evidence="4" id="KW-1185">Reference proteome</keyword>
<evidence type="ECO:0000313" key="4">
    <source>
        <dbReference type="Proteomes" id="UP000566819"/>
    </source>
</evidence>
<gene>
    <name evidence="3" type="ORF">G7Y89_g11508</name>
</gene>
<protein>
    <recommendedName>
        <fullName evidence="2">AAA+ ATPase domain-containing protein</fullName>
    </recommendedName>
</protein>
<dbReference type="PANTHER" id="PTHR23077:SF132">
    <property type="entry name" value="ATP-DEPENDENT ZN PROTEASE"/>
    <property type="match status" value="1"/>
</dbReference>
<dbReference type="InterPro" id="IPR003959">
    <property type="entry name" value="ATPase_AAA_core"/>
</dbReference>
<dbReference type="GO" id="GO:0042254">
    <property type="term" value="P:ribosome biogenesis"/>
    <property type="evidence" value="ECO:0007669"/>
    <property type="project" value="TreeGrafter"/>
</dbReference>
<feature type="domain" description="AAA+ ATPase" evidence="2">
    <location>
        <begin position="257"/>
        <end position="385"/>
    </location>
</feature>
<dbReference type="GO" id="GO:0005634">
    <property type="term" value="C:nucleus"/>
    <property type="evidence" value="ECO:0007669"/>
    <property type="project" value="TreeGrafter"/>
</dbReference>
<organism evidence="3 4">
    <name type="scientific">Cudoniella acicularis</name>
    <dbReference type="NCBI Taxonomy" id="354080"/>
    <lineage>
        <taxon>Eukaryota</taxon>
        <taxon>Fungi</taxon>
        <taxon>Dikarya</taxon>
        <taxon>Ascomycota</taxon>
        <taxon>Pezizomycotina</taxon>
        <taxon>Leotiomycetes</taxon>
        <taxon>Helotiales</taxon>
        <taxon>Tricladiaceae</taxon>
        <taxon>Cudoniella</taxon>
    </lineage>
</organism>
<dbReference type="Gene3D" id="3.40.50.300">
    <property type="entry name" value="P-loop containing nucleotide triphosphate hydrolases"/>
    <property type="match status" value="1"/>
</dbReference>
<dbReference type="Pfam" id="PF00004">
    <property type="entry name" value="AAA"/>
    <property type="match status" value="1"/>
</dbReference>
<evidence type="ECO:0000256" key="1">
    <source>
        <dbReference type="SAM" id="MobiDB-lite"/>
    </source>
</evidence>
<dbReference type="OrthoDB" id="2115716at2759"/>
<dbReference type="InterPro" id="IPR050168">
    <property type="entry name" value="AAA_ATPase_domain"/>
</dbReference>
<dbReference type="GO" id="GO:0016887">
    <property type="term" value="F:ATP hydrolysis activity"/>
    <property type="evidence" value="ECO:0007669"/>
    <property type="project" value="InterPro"/>
</dbReference>
<reference evidence="3 4" key="1">
    <citation type="submission" date="2020-03" db="EMBL/GenBank/DDBJ databases">
        <title>Draft Genome Sequence of Cudoniella acicularis.</title>
        <authorList>
            <person name="Buettner E."/>
            <person name="Kellner H."/>
        </authorList>
    </citation>
    <scope>NUCLEOTIDE SEQUENCE [LARGE SCALE GENOMIC DNA]</scope>
    <source>
        <strain evidence="3 4">DSM 108380</strain>
    </source>
</reference>
<evidence type="ECO:0000313" key="3">
    <source>
        <dbReference type="EMBL" id="KAF4626650.1"/>
    </source>
</evidence>
<accession>A0A8H4RD38</accession>